<organism evidence="1 2">
    <name type="scientific">Paludibaculum fermentans</name>
    <dbReference type="NCBI Taxonomy" id="1473598"/>
    <lineage>
        <taxon>Bacteria</taxon>
        <taxon>Pseudomonadati</taxon>
        <taxon>Acidobacteriota</taxon>
        <taxon>Terriglobia</taxon>
        <taxon>Bryobacterales</taxon>
        <taxon>Bryobacteraceae</taxon>
        <taxon>Paludibaculum</taxon>
    </lineage>
</organism>
<reference evidence="1 2" key="1">
    <citation type="submission" date="2020-10" db="EMBL/GenBank/DDBJ databases">
        <title>Complete genome sequence of Paludibaculum fermentans P105T, a facultatively anaerobic acidobacterium capable of dissimilatory Fe(III) reduction.</title>
        <authorList>
            <person name="Dedysh S.N."/>
            <person name="Beletsky A.V."/>
            <person name="Kulichevskaya I.S."/>
            <person name="Mardanov A.V."/>
            <person name="Ravin N.V."/>
        </authorList>
    </citation>
    <scope>NUCLEOTIDE SEQUENCE [LARGE SCALE GENOMIC DNA]</scope>
    <source>
        <strain evidence="1 2">P105</strain>
    </source>
</reference>
<dbReference type="RefSeq" id="WP_194452733.1">
    <property type="nucleotide sequence ID" value="NZ_CP063849.1"/>
</dbReference>
<proteinExistence type="predicted"/>
<dbReference type="KEGG" id="pfer:IRI77_14365"/>
<name>A0A7S7NWI1_PALFE</name>
<accession>A0A7S7NWI1</accession>
<evidence type="ECO:0000313" key="1">
    <source>
        <dbReference type="EMBL" id="QOY91078.1"/>
    </source>
</evidence>
<evidence type="ECO:0000313" key="2">
    <source>
        <dbReference type="Proteomes" id="UP000593892"/>
    </source>
</evidence>
<protein>
    <recommendedName>
        <fullName evidence="3">Lipoprotein</fullName>
    </recommendedName>
</protein>
<dbReference type="Proteomes" id="UP000593892">
    <property type="component" value="Chromosome"/>
</dbReference>
<keyword evidence="2" id="KW-1185">Reference proteome</keyword>
<evidence type="ECO:0008006" key="3">
    <source>
        <dbReference type="Google" id="ProtNLM"/>
    </source>
</evidence>
<dbReference type="EMBL" id="CP063849">
    <property type="protein sequence ID" value="QOY91078.1"/>
    <property type="molecule type" value="Genomic_DNA"/>
</dbReference>
<dbReference type="AlphaFoldDB" id="A0A7S7NWI1"/>
<gene>
    <name evidence="1" type="ORF">IRI77_14365</name>
</gene>
<dbReference type="PROSITE" id="PS51257">
    <property type="entry name" value="PROKAR_LIPOPROTEIN"/>
    <property type="match status" value="1"/>
</dbReference>
<sequence>MRVPAGLWLCAAALILGACTSLPHKPLIPVPPLQLGSDWKRMGVETPAVTGVPASLQPLKPLQWVRTSYRQLDRRVQVQVFGMPTEASAFEARQKWRSEERSTAFHKSNLFVVCSSETEAMANLLEFTKLVENEWLRGGR</sequence>